<feature type="compositionally biased region" description="Basic and acidic residues" evidence="1">
    <location>
        <begin position="68"/>
        <end position="78"/>
    </location>
</feature>
<evidence type="ECO:0000313" key="2">
    <source>
        <dbReference type="EMBL" id="TKR72188.1"/>
    </source>
</evidence>
<feature type="region of interest" description="Disordered" evidence="1">
    <location>
        <begin position="67"/>
        <end position="121"/>
    </location>
</feature>
<dbReference type="AlphaFoldDB" id="A0A4U5MRG4"/>
<sequence length="266" mass="31039">MTSRSRLSDVQQRGDWQDLMKTISDRFRGVEEETVFTAWRRIRMNYGTQQCPQKFVGRLPYLESLVSRSERQRSERSEYGAQTSETQCRRVSSDPQNQEAERNMPKEEAQEDDRFDNDSNNENRMLEVDHVGQEIAGRADSPEPGPSHFNYPPFAPAFLPGPFTPYSATPDGTIPGYYLPPYGYYPCYPPAPRIDPNAPCDECKKTCRCEIEKGLYDIRQQLLIIDQIATDEELEAFENRIVGMLEDYNKRKEERRKEKERRKSQE</sequence>
<keyword evidence="3" id="KW-1185">Reference proteome</keyword>
<protein>
    <submittedName>
        <fullName evidence="2">Uncharacterized protein</fullName>
    </submittedName>
</protein>
<dbReference type="EMBL" id="AZBU02000006">
    <property type="protein sequence ID" value="TKR72188.1"/>
    <property type="molecule type" value="Genomic_DNA"/>
</dbReference>
<comment type="caution">
    <text evidence="2">The sequence shown here is derived from an EMBL/GenBank/DDBJ whole genome shotgun (WGS) entry which is preliminary data.</text>
</comment>
<feature type="compositionally biased region" description="Basic and acidic residues" evidence="1">
    <location>
        <begin position="99"/>
        <end position="108"/>
    </location>
</feature>
<gene>
    <name evidence="2" type="ORF">L596_019678</name>
</gene>
<accession>A0A4U5MRG4</accession>
<name>A0A4U5MRG4_STECR</name>
<proteinExistence type="predicted"/>
<reference evidence="2 3" key="1">
    <citation type="journal article" date="2015" name="Genome Biol.">
        <title>Comparative genomics of Steinernema reveals deeply conserved gene regulatory networks.</title>
        <authorList>
            <person name="Dillman A.R."/>
            <person name="Macchietto M."/>
            <person name="Porter C.F."/>
            <person name="Rogers A."/>
            <person name="Williams B."/>
            <person name="Antoshechkin I."/>
            <person name="Lee M.M."/>
            <person name="Goodwin Z."/>
            <person name="Lu X."/>
            <person name="Lewis E.E."/>
            <person name="Goodrich-Blair H."/>
            <person name="Stock S.P."/>
            <person name="Adams B.J."/>
            <person name="Sternberg P.W."/>
            <person name="Mortazavi A."/>
        </authorList>
    </citation>
    <scope>NUCLEOTIDE SEQUENCE [LARGE SCALE GENOMIC DNA]</scope>
    <source>
        <strain evidence="2 3">ALL</strain>
    </source>
</reference>
<dbReference type="Proteomes" id="UP000298663">
    <property type="component" value="Unassembled WGS sequence"/>
</dbReference>
<evidence type="ECO:0000256" key="1">
    <source>
        <dbReference type="SAM" id="MobiDB-lite"/>
    </source>
</evidence>
<organism evidence="2 3">
    <name type="scientific">Steinernema carpocapsae</name>
    <name type="common">Entomopathogenic nematode</name>
    <dbReference type="NCBI Taxonomy" id="34508"/>
    <lineage>
        <taxon>Eukaryota</taxon>
        <taxon>Metazoa</taxon>
        <taxon>Ecdysozoa</taxon>
        <taxon>Nematoda</taxon>
        <taxon>Chromadorea</taxon>
        <taxon>Rhabditida</taxon>
        <taxon>Tylenchina</taxon>
        <taxon>Panagrolaimomorpha</taxon>
        <taxon>Strongyloidoidea</taxon>
        <taxon>Steinernematidae</taxon>
        <taxon>Steinernema</taxon>
    </lineage>
</organism>
<reference evidence="2 3" key="2">
    <citation type="journal article" date="2019" name="G3 (Bethesda)">
        <title>Hybrid Assembly of the Genome of the Entomopathogenic Nematode Steinernema carpocapsae Identifies the X-Chromosome.</title>
        <authorList>
            <person name="Serra L."/>
            <person name="Macchietto M."/>
            <person name="Macias-Munoz A."/>
            <person name="McGill C.J."/>
            <person name="Rodriguez I.M."/>
            <person name="Rodriguez B."/>
            <person name="Murad R."/>
            <person name="Mortazavi A."/>
        </authorList>
    </citation>
    <scope>NUCLEOTIDE SEQUENCE [LARGE SCALE GENOMIC DNA]</scope>
    <source>
        <strain evidence="2 3">ALL</strain>
    </source>
</reference>
<evidence type="ECO:0000313" key="3">
    <source>
        <dbReference type="Proteomes" id="UP000298663"/>
    </source>
</evidence>